<reference evidence="1" key="1">
    <citation type="journal article" date="2014" name="Front. Microbiol.">
        <title>High frequency of phylogenetically diverse reductive dehalogenase-homologous genes in deep subseafloor sedimentary metagenomes.</title>
        <authorList>
            <person name="Kawai M."/>
            <person name="Futagami T."/>
            <person name="Toyoda A."/>
            <person name="Takaki Y."/>
            <person name="Nishi S."/>
            <person name="Hori S."/>
            <person name="Arai W."/>
            <person name="Tsubouchi T."/>
            <person name="Morono Y."/>
            <person name="Uchiyama I."/>
            <person name="Ito T."/>
            <person name="Fujiyama A."/>
            <person name="Inagaki F."/>
            <person name="Takami H."/>
        </authorList>
    </citation>
    <scope>NUCLEOTIDE SEQUENCE</scope>
    <source>
        <strain evidence="1">Expedition CK06-06</strain>
    </source>
</reference>
<name>X0WXD5_9ZZZZ</name>
<gene>
    <name evidence="1" type="ORF">S01H1_74276</name>
</gene>
<sequence>MFKGIHFQQLKTERLDHLNVLFSQNFLGNGLTKQFKLTGTDNAVFKNGVWNASRILITSPVFCHKPDGSRVYDSKILLKREVINVESITLDGVVSLDYFPQKGAKFCISYFYQLERADLLEHYKIINLK</sequence>
<protein>
    <submittedName>
        <fullName evidence="1">Uncharacterized protein</fullName>
    </submittedName>
</protein>
<evidence type="ECO:0000313" key="1">
    <source>
        <dbReference type="EMBL" id="GAG35609.1"/>
    </source>
</evidence>
<comment type="caution">
    <text evidence="1">The sequence shown here is derived from an EMBL/GenBank/DDBJ whole genome shotgun (WGS) entry which is preliminary data.</text>
</comment>
<dbReference type="EMBL" id="BARS01049682">
    <property type="protein sequence ID" value="GAG35609.1"/>
    <property type="molecule type" value="Genomic_DNA"/>
</dbReference>
<organism evidence="1">
    <name type="scientific">marine sediment metagenome</name>
    <dbReference type="NCBI Taxonomy" id="412755"/>
    <lineage>
        <taxon>unclassified sequences</taxon>
        <taxon>metagenomes</taxon>
        <taxon>ecological metagenomes</taxon>
    </lineage>
</organism>
<accession>X0WXD5</accession>
<proteinExistence type="predicted"/>
<dbReference type="AlphaFoldDB" id="X0WXD5"/>